<protein>
    <recommendedName>
        <fullName evidence="1">Immunoglobulin domain-containing protein</fullName>
    </recommendedName>
</protein>
<dbReference type="EMBL" id="JAMKFB020000024">
    <property type="protein sequence ID" value="KAL0157097.1"/>
    <property type="molecule type" value="Genomic_DNA"/>
</dbReference>
<dbReference type="Proteomes" id="UP001529510">
    <property type="component" value="Unassembled WGS sequence"/>
</dbReference>
<gene>
    <name evidence="2" type="ORF">M9458_048343</name>
</gene>
<reference evidence="2 3" key="1">
    <citation type="submission" date="2024-05" db="EMBL/GenBank/DDBJ databases">
        <title>Genome sequencing and assembly of Indian major carp, Cirrhinus mrigala (Hamilton, 1822).</title>
        <authorList>
            <person name="Mohindra V."/>
            <person name="Chowdhury L.M."/>
            <person name="Lal K."/>
            <person name="Jena J.K."/>
        </authorList>
    </citation>
    <scope>NUCLEOTIDE SEQUENCE [LARGE SCALE GENOMIC DNA]</scope>
    <source>
        <strain evidence="2">CM1030</strain>
        <tissue evidence="2">Blood</tissue>
    </source>
</reference>
<dbReference type="InterPro" id="IPR003599">
    <property type="entry name" value="Ig_sub"/>
</dbReference>
<proteinExistence type="predicted"/>
<dbReference type="InterPro" id="IPR036179">
    <property type="entry name" value="Ig-like_dom_sf"/>
</dbReference>
<feature type="non-terminal residue" evidence="2">
    <location>
        <position position="1"/>
    </location>
</feature>
<accession>A0ABD0N4N2</accession>
<dbReference type="SMART" id="SM00409">
    <property type="entry name" value="IG"/>
    <property type="match status" value="1"/>
</dbReference>
<feature type="domain" description="Immunoglobulin" evidence="1">
    <location>
        <begin position="1"/>
        <end position="77"/>
    </location>
</feature>
<dbReference type="SUPFAM" id="SSF48726">
    <property type="entry name" value="Immunoglobulin"/>
    <property type="match status" value="1"/>
</dbReference>
<organism evidence="2 3">
    <name type="scientific">Cirrhinus mrigala</name>
    <name type="common">Mrigala</name>
    <dbReference type="NCBI Taxonomy" id="683832"/>
    <lineage>
        <taxon>Eukaryota</taxon>
        <taxon>Metazoa</taxon>
        <taxon>Chordata</taxon>
        <taxon>Craniata</taxon>
        <taxon>Vertebrata</taxon>
        <taxon>Euteleostomi</taxon>
        <taxon>Actinopterygii</taxon>
        <taxon>Neopterygii</taxon>
        <taxon>Teleostei</taxon>
        <taxon>Ostariophysi</taxon>
        <taxon>Cypriniformes</taxon>
        <taxon>Cyprinidae</taxon>
        <taxon>Labeoninae</taxon>
        <taxon>Labeonini</taxon>
        <taxon>Cirrhinus</taxon>
    </lineage>
</organism>
<dbReference type="Gene3D" id="2.60.40.10">
    <property type="entry name" value="Immunoglobulins"/>
    <property type="match status" value="1"/>
</dbReference>
<keyword evidence="3" id="KW-1185">Reference proteome</keyword>
<dbReference type="InterPro" id="IPR013783">
    <property type="entry name" value="Ig-like_fold"/>
</dbReference>
<evidence type="ECO:0000313" key="3">
    <source>
        <dbReference type="Proteomes" id="UP001529510"/>
    </source>
</evidence>
<sequence length="99" mass="10862">SQNVMGSENGHLTVTCYHEGQSVVKWCKFGGQCITGAFGTHGLRNTTVRMSGLKEENTGWYCCSTEDLQMPVHITVDENEINMSPVMAKSVQISPGPRK</sequence>
<evidence type="ECO:0000259" key="1">
    <source>
        <dbReference type="SMART" id="SM00409"/>
    </source>
</evidence>
<dbReference type="AlphaFoldDB" id="A0ABD0N4N2"/>
<evidence type="ECO:0000313" key="2">
    <source>
        <dbReference type="EMBL" id="KAL0157097.1"/>
    </source>
</evidence>
<comment type="caution">
    <text evidence="2">The sequence shown here is derived from an EMBL/GenBank/DDBJ whole genome shotgun (WGS) entry which is preliminary data.</text>
</comment>
<name>A0ABD0N4N2_CIRMR</name>
<feature type="non-terminal residue" evidence="2">
    <location>
        <position position="99"/>
    </location>
</feature>